<evidence type="ECO:0000313" key="4">
    <source>
        <dbReference type="Proteomes" id="UP001642483"/>
    </source>
</evidence>
<evidence type="ECO:0000313" key="3">
    <source>
        <dbReference type="EMBL" id="CAK8697375.1"/>
    </source>
</evidence>
<dbReference type="EMBL" id="CAWYQH010000163">
    <property type="protein sequence ID" value="CAK8697375.1"/>
    <property type="molecule type" value="Genomic_DNA"/>
</dbReference>
<keyword evidence="1" id="KW-0732">Signal</keyword>
<proteinExistence type="predicted"/>
<evidence type="ECO:0000256" key="1">
    <source>
        <dbReference type="SAM" id="SignalP"/>
    </source>
</evidence>
<dbReference type="Pfam" id="PF23344">
    <property type="entry name" value="ZP-N"/>
    <property type="match status" value="1"/>
</dbReference>
<organism evidence="3 4">
    <name type="scientific">Clavelina lepadiformis</name>
    <name type="common">Light-bulb sea squirt</name>
    <name type="synonym">Ascidia lepadiformis</name>
    <dbReference type="NCBI Taxonomy" id="159417"/>
    <lineage>
        <taxon>Eukaryota</taxon>
        <taxon>Metazoa</taxon>
        <taxon>Chordata</taxon>
        <taxon>Tunicata</taxon>
        <taxon>Ascidiacea</taxon>
        <taxon>Aplousobranchia</taxon>
        <taxon>Clavelinidae</taxon>
        <taxon>Clavelina</taxon>
    </lineage>
</organism>
<reference evidence="3 4" key="1">
    <citation type="submission" date="2024-02" db="EMBL/GenBank/DDBJ databases">
        <authorList>
            <person name="Daric V."/>
            <person name="Darras S."/>
        </authorList>
    </citation>
    <scope>NUCLEOTIDE SEQUENCE [LARGE SCALE GENOMIC DNA]</scope>
</reference>
<evidence type="ECO:0000259" key="2">
    <source>
        <dbReference type="Pfam" id="PF23344"/>
    </source>
</evidence>
<feature type="domain" description="ZP-N" evidence="2">
    <location>
        <begin position="49"/>
        <end position="158"/>
    </location>
</feature>
<feature type="signal peptide" evidence="1">
    <location>
        <begin position="1"/>
        <end position="20"/>
    </location>
</feature>
<dbReference type="Proteomes" id="UP001642483">
    <property type="component" value="Unassembled WGS sequence"/>
</dbReference>
<keyword evidence="4" id="KW-1185">Reference proteome</keyword>
<sequence>MKRSYANIISLMTFCLLVQAVKKCEKPPDDFNYFNEDETKDYLKPETECSAGGIKITLETCRLDQLAIVNMFAGNSSRPTHTTKGLDRECLPDVSDDDDTIFTVPFNLCGTEIEYSKKSLKYTYTIVLLVNLASDEAGGESADVITRLPRLIVMKFTCVVSKTMILQALDFKLDKRQHEKVRQIWAIFKKRLKFDKRYLPFWFKIHPRWKFRFA</sequence>
<gene>
    <name evidence="3" type="ORF">CVLEPA_LOCUS30617</name>
</gene>
<dbReference type="InterPro" id="IPR055356">
    <property type="entry name" value="ZP-N"/>
</dbReference>
<comment type="caution">
    <text evidence="3">The sequence shown here is derived from an EMBL/GenBank/DDBJ whole genome shotgun (WGS) entry which is preliminary data.</text>
</comment>
<accession>A0ABP0H0R8</accession>
<protein>
    <recommendedName>
        <fullName evidence="2">ZP-N domain-containing protein</fullName>
    </recommendedName>
</protein>
<dbReference type="Gene3D" id="2.60.40.3210">
    <property type="entry name" value="Zona pellucida, ZP-N domain"/>
    <property type="match status" value="1"/>
</dbReference>
<name>A0ABP0H0R8_CLALP</name>
<feature type="chain" id="PRO_5046533744" description="ZP-N domain-containing protein" evidence="1">
    <location>
        <begin position="21"/>
        <end position="214"/>
    </location>
</feature>